<dbReference type="Gene3D" id="1.10.357.10">
    <property type="entry name" value="Tetracycline Repressor, domain 2"/>
    <property type="match status" value="1"/>
</dbReference>
<dbReference type="InterPro" id="IPR001647">
    <property type="entry name" value="HTH_TetR"/>
</dbReference>
<dbReference type="GO" id="GO:0003700">
    <property type="term" value="F:DNA-binding transcription factor activity"/>
    <property type="evidence" value="ECO:0007669"/>
    <property type="project" value="TreeGrafter"/>
</dbReference>
<dbReference type="RefSeq" id="WP_143030005.1">
    <property type="nucleotide sequence ID" value="NZ_FNBE01000006.1"/>
</dbReference>
<accession>A0A1G7MVP1</accession>
<dbReference type="InterPro" id="IPR050109">
    <property type="entry name" value="HTH-type_TetR-like_transc_reg"/>
</dbReference>
<reference evidence="7 8" key="1">
    <citation type="submission" date="2016-10" db="EMBL/GenBank/DDBJ databases">
        <authorList>
            <person name="de Groot N.N."/>
        </authorList>
    </citation>
    <scope>NUCLEOTIDE SEQUENCE [LARGE SCALE GENOMIC DNA]</scope>
    <source>
        <strain evidence="7 8">CGMCC 4.3143</strain>
    </source>
</reference>
<dbReference type="STRING" id="366584.SAMN05216377_10660"/>
<organism evidence="7 8">
    <name type="scientific">Pseudonocardia oroxyli</name>
    <dbReference type="NCBI Taxonomy" id="366584"/>
    <lineage>
        <taxon>Bacteria</taxon>
        <taxon>Bacillati</taxon>
        <taxon>Actinomycetota</taxon>
        <taxon>Actinomycetes</taxon>
        <taxon>Pseudonocardiales</taxon>
        <taxon>Pseudonocardiaceae</taxon>
        <taxon>Pseudonocardia</taxon>
    </lineage>
</organism>
<evidence type="ECO:0000256" key="1">
    <source>
        <dbReference type="ARBA" id="ARBA00023015"/>
    </source>
</evidence>
<dbReference type="EMBL" id="FNBE01000006">
    <property type="protein sequence ID" value="SDF65804.1"/>
    <property type="molecule type" value="Genomic_DNA"/>
</dbReference>
<evidence type="ECO:0000256" key="5">
    <source>
        <dbReference type="SAM" id="MobiDB-lite"/>
    </source>
</evidence>
<evidence type="ECO:0000259" key="6">
    <source>
        <dbReference type="PROSITE" id="PS50977"/>
    </source>
</evidence>
<dbReference type="OrthoDB" id="71867at2"/>
<evidence type="ECO:0000256" key="2">
    <source>
        <dbReference type="ARBA" id="ARBA00023125"/>
    </source>
</evidence>
<feature type="compositionally biased region" description="Pro residues" evidence="5">
    <location>
        <begin position="207"/>
        <end position="224"/>
    </location>
</feature>
<dbReference type="Proteomes" id="UP000198967">
    <property type="component" value="Unassembled WGS sequence"/>
</dbReference>
<gene>
    <name evidence="7" type="ORF">SAMN05216377_10660</name>
</gene>
<dbReference type="PANTHER" id="PTHR30055">
    <property type="entry name" value="HTH-TYPE TRANSCRIPTIONAL REGULATOR RUTR"/>
    <property type="match status" value="1"/>
</dbReference>
<proteinExistence type="predicted"/>
<dbReference type="InterPro" id="IPR009057">
    <property type="entry name" value="Homeodomain-like_sf"/>
</dbReference>
<feature type="DNA-binding region" description="H-T-H motif" evidence="4">
    <location>
        <begin position="35"/>
        <end position="54"/>
    </location>
</feature>
<evidence type="ECO:0000313" key="8">
    <source>
        <dbReference type="Proteomes" id="UP000198967"/>
    </source>
</evidence>
<keyword evidence="1" id="KW-0805">Transcription regulation</keyword>
<evidence type="ECO:0000256" key="4">
    <source>
        <dbReference type="PROSITE-ProRule" id="PRU00335"/>
    </source>
</evidence>
<keyword evidence="3" id="KW-0804">Transcription</keyword>
<protein>
    <submittedName>
        <fullName evidence="7">Transcriptional regulator, TetR family</fullName>
    </submittedName>
</protein>
<evidence type="ECO:0000256" key="3">
    <source>
        <dbReference type="ARBA" id="ARBA00023163"/>
    </source>
</evidence>
<keyword evidence="8" id="KW-1185">Reference proteome</keyword>
<evidence type="ECO:0000313" key="7">
    <source>
        <dbReference type="EMBL" id="SDF65804.1"/>
    </source>
</evidence>
<feature type="region of interest" description="Disordered" evidence="5">
    <location>
        <begin position="189"/>
        <end position="224"/>
    </location>
</feature>
<dbReference type="GO" id="GO:0000976">
    <property type="term" value="F:transcription cis-regulatory region binding"/>
    <property type="evidence" value="ECO:0007669"/>
    <property type="project" value="TreeGrafter"/>
</dbReference>
<feature type="domain" description="HTH tetR-type" evidence="6">
    <location>
        <begin position="12"/>
        <end position="72"/>
    </location>
</feature>
<dbReference type="AlphaFoldDB" id="A0A1G7MVP1"/>
<name>A0A1G7MVP1_PSEOR</name>
<dbReference type="Pfam" id="PF00440">
    <property type="entry name" value="TetR_N"/>
    <property type="match status" value="1"/>
</dbReference>
<sequence>MLGETWQDRRRASARGEILAVAWEVARRDGLGGLTLRAVADGVGMRAPSLYTHFASKNALYDAMFGQAWQEFAEAFEAVELPADPRAALHAIARFYVGFATADLVRHQLMDQRVLPDFAPSPESYAPSLRAMERTVARFRALGPAVSDADVDLFVAALGGIVAAQWSNDPGGDRYVRLLGRMVDLLADDLALPRPTEDPPTARPEDPPAPPPEDPPAPPPEELP</sequence>
<dbReference type="PANTHER" id="PTHR30055:SF234">
    <property type="entry name" value="HTH-TYPE TRANSCRIPTIONAL REGULATOR BETI"/>
    <property type="match status" value="1"/>
</dbReference>
<dbReference type="SUPFAM" id="SSF46689">
    <property type="entry name" value="Homeodomain-like"/>
    <property type="match status" value="1"/>
</dbReference>
<dbReference type="PROSITE" id="PS50977">
    <property type="entry name" value="HTH_TETR_2"/>
    <property type="match status" value="1"/>
</dbReference>
<keyword evidence="2 4" id="KW-0238">DNA-binding</keyword>